<dbReference type="AlphaFoldDB" id="A0A348HCP0"/>
<evidence type="ECO:0000256" key="6">
    <source>
        <dbReference type="ARBA" id="ARBA00022989"/>
    </source>
</evidence>
<feature type="coiled-coil region" evidence="8">
    <location>
        <begin position="17"/>
        <end position="59"/>
    </location>
</feature>
<feature type="domain" description="DUF883" evidence="10">
    <location>
        <begin position="18"/>
        <end position="69"/>
    </location>
</feature>
<keyword evidence="5 9" id="KW-0812">Transmembrane</keyword>
<keyword evidence="7 9" id="KW-0472">Membrane</keyword>
<gene>
    <name evidence="12" type="ORF">ZBT109_0614</name>
</gene>
<dbReference type="Pfam" id="PF05957">
    <property type="entry name" value="DUF883"/>
    <property type="match status" value="1"/>
</dbReference>
<dbReference type="Proteomes" id="UP000267342">
    <property type="component" value="Chromosome"/>
</dbReference>
<evidence type="ECO:0000313" key="13">
    <source>
        <dbReference type="Proteomes" id="UP000267342"/>
    </source>
</evidence>
<dbReference type="InterPro" id="IPR043605">
    <property type="entry name" value="DUF883_C"/>
</dbReference>
<dbReference type="InterPro" id="IPR043604">
    <property type="entry name" value="DUF883_N"/>
</dbReference>
<evidence type="ECO:0000259" key="11">
    <source>
        <dbReference type="Pfam" id="PF19029"/>
    </source>
</evidence>
<evidence type="ECO:0000256" key="3">
    <source>
        <dbReference type="ARBA" id="ARBA00022475"/>
    </source>
</evidence>
<evidence type="ECO:0000256" key="5">
    <source>
        <dbReference type="ARBA" id="ARBA00022692"/>
    </source>
</evidence>
<evidence type="ECO:0000256" key="9">
    <source>
        <dbReference type="SAM" id="Phobius"/>
    </source>
</evidence>
<dbReference type="GO" id="GO:0005886">
    <property type="term" value="C:plasma membrane"/>
    <property type="evidence" value="ECO:0007669"/>
    <property type="project" value="UniProtKB-SubCell"/>
</dbReference>
<evidence type="ECO:0000256" key="2">
    <source>
        <dbReference type="ARBA" id="ARBA00010423"/>
    </source>
</evidence>
<dbReference type="EMBL" id="AP018933">
    <property type="protein sequence ID" value="BBG29392.1"/>
    <property type="molecule type" value="Genomic_DNA"/>
</dbReference>
<dbReference type="OrthoDB" id="5298386at2"/>
<evidence type="ECO:0000256" key="4">
    <source>
        <dbReference type="ARBA" id="ARBA00022519"/>
    </source>
</evidence>
<evidence type="ECO:0000313" key="12">
    <source>
        <dbReference type="EMBL" id="BBG29392.1"/>
    </source>
</evidence>
<dbReference type="PANTHER" id="PTHR35893:SF3">
    <property type="entry name" value="INNER MEMBRANE PROTEIN"/>
    <property type="match status" value="1"/>
</dbReference>
<feature type="transmembrane region" description="Helical" evidence="9">
    <location>
        <begin position="91"/>
        <end position="109"/>
    </location>
</feature>
<organism evidence="12 13">
    <name type="scientific">Zymobacter palmae</name>
    <dbReference type="NCBI Taxonomy" id="33074"/>
    <lineage>
        <taxon>Bacteria</taxon>
        <taxon>Pseudomonadati</taxon>
        <taxon>Pseudomonadota</taxon>
        <taxon>Gammaproteobacteria</taxon>
        <taxon>Oceanospirillales</taxon>
        <taxon>Halomonadaceae</taxon>
        <taxon>Zymobacter group</taxon>
        <taxon>Zymobacter</taxon>
    </lineage>
</organism>
<comment type="subcellular location">
    <subcellularLocation>
        <location evidence="1">Cell inner membrane</location>
        <topology evidence="1">Single-pass membrane protein</topology>
    </subcellularLocation>
</comment>
<dbReference type="GO" id="GO:0043022">
    <property type="term" value="F:ribosome binding"/>
    <property type="evidence" value="ECO:0007669"/>
    <property type="project" value="InterPro"/>
</dbReference>
<sequence length="111" mass="12255">MSRQQDDFQDKTADLSYDELKERLNELSSTVEEFVSNSSEDADEKVSALRERAQHLVANTKDYLANAGEQLRDKGRDSVACADEFVHKNPWTSIGIGAAVGLVIGVIAGRR</sequence>
<evidence type="ECO:0000256" key="1">
    <source>
        <dbReference type="ARBA" id="ARBA00004377"/>
    </source>
</evidence>
<keyword evidence="8" id="KW-0175">Coiled coil</keyword>
<evidence type="ECO:0000256" key="7">
    <source>
        <dbReference type="ARBA" id="ARBA00023136"/>
    </source>
</evidence>
<keyword evidence="4" id="KW-0997">Cell inner membrane</keyword>
<feature type="domain" description="DUF883" evidence="11">
    <location>
        <begin position="82"/>
        <end position="111"/>
    </location>
</feature>
<reference evidence="12 13" key="1">
    <citation type="submission" date="2018-09" db="EMBL/GenBank/DDBJ databases">
        <title>Zymobacter palmae IAM14233 (=T109) whole genome analysis.</title>
        <authorList>
            <person name="Yanase H."/>
        </authorList>
    </citation>
    <scope>NUCLEOTIDE SEQUENCE [LARGE SCALE GENOMIC DNA]</scope>
    <source>
        <strain evidence="12 13">IAM14233</strain>
    </source>
</reference>
<comment type="similarity">
    <text evidence="2">Belongs to the ElaB/YgaM/YqjD family.</text>
</comment>
<evidence type="ECO:0000256" key="8">
    <source>
        <dbReference type="SAM" id="Coils"/>
    </source>
</evidence>
<dbReference type="STRING" id="1123510.GCA_000620025_02485"/>
<keyword evidence="13" id="KW-1185">Reference proteome</keyword>
<dbReference type="PANTHER" id="PTHR35893">
    <property type="entry name" value="INNER MEMBRANE PROTEIN-RELATED"/>
    <property type="match status" value="1"/>
</dbReference>
<accession>A0A348HCP0</accession>
<proteinExistence type="inferred from homology"/>
<dbReference type="KEGG" id="zpl:ZBT109_0614"/>
<dbReference type="Pfam" id="PF19029">
    <property type="entry name" value="DUF883_C"/>
    <property type="match status" value="1"/>
</dbReference>
<name>A0A348HCP0_9GAMM</name>
<keyword evidence="3" id="KW-1003">Cell membrane</keyword>
<dbReference type="RefSeq" id="WP_027705505.1">
    <property type="nucleotide sequence ID" value="NZ_AP018933.1"/>
</dbReference>
<protein>
    <submittedName>
        <fullName evidence="12">Uncharacterized conserved protein</fullName>
    </submittedName>
</protein>
<dbReference type="InterPro" id="IPR010279">
    <property type="entry name" value="YqjD/ElaB"/>
</dbReference>
<keyword evidence="6 9" id="KW-1133">Transmembrane helix</keyword>
<evidence type="ECO:0000259" key="10">
    <source>
        <dbReference type="Pfam" id="PF05957"/>
    </source>
</evidence>